<evidence type="ECO:0000313" key="1">
    <source>
        <dbReference type="EMBL" id="OMH86076.1"/>
    </source>
</evidence>
<dbReference type="Proteomes" id="UP000188320">
    <property type="component" value="Unassembled WGS sequence"/>
</dbReference>
<reference evidence="2" key="1">
    <citation type="submission" date="2017-01" db="EMBL/GenBank/DDBJ databases">
        <authorList>
            <person name="Wang Y."/>
            <person name="White M."/>
            <person name="Kvist S."/>
            <person name="Moncalvo J.-M."/>
        </authorList>
    </citation>
    <scope>NUCLEOTIDE SEQUENCE [LARGE SCALE GENOMIC DNA]</scope>
    <source>
        <strain evidence="2">COL-18-3</strain>
    </source>
</reference>
<sequence length="153" mass="17660">MPKHDVSPPKLLRTYHISKNVSTNNLKTVNTLSNKKNRVEYNVISKYIPQTKDRVRENINTSDDEIAELNKQCTFKQSVMNSITNIEVNTVIDYKPRNTTELVLSEGEIVKGKVEIAIYSQVKDLDLIAFMKLIKHMNIEIVEYNIGMLVYLM</sequence>
<comment type="caution">
    <text evidence="1">The sequence shown here is derived from an EMBL/GenBank/DDBJ whole genome shotgun (WGS) entry which is preliminary data.</text>
</comment>
<proteinExistence type="predicted"/>
<keyword evidence="2" id="KW-1185">Reference proteome</keyword>
<evidence type="ECO:0000313" key="2">
    <source>
        <dbReference type="Proteomes" id="UP000188320"/>
    </source>
</evidence>
<organism evidence="1 2">
    <name type="scientific">Zancudomyces culisetae</name>
    <name type="common">Gut fungus</name>
    <name type="synonym">Smittium culisetae</name>
    <dbReference type="NCBI Taxonomy" id="1213189"/>
    <lineage>
        <taxon>Eukaryota</taxon>
        <taxon>Fungi</taxon>
        <taxon>Fungi incertae sedis</taxon>
        <taxon>Zoopagomycota</taxon>
        <taxon>Kickxellomycotina</taxon>
        <taxon>Harpellomycetes</taxon>
        <taxon>Harpellales</taxon>
        <taxon>Legeriomycetaceae</taxon>
        <taxon>Zancudomyces</taxon>
    </lineage>
</organism>
<name>A0A1R1PYN4_ZANCU</name>
<gene>
    <name evidence="1" type="ORF">AX774_g354</name>
</gene>
<dbReference type="AlphaFoldDB" id="A0A1R1PYN4"/>
<accession>A0A1R1PYN4</accession>
<dbReference type="EMBL" id="LSSK01000018">
    <property type="protein sequence ID" value="OMH86076.1"/>
    <property type="molecule type" value="Genomic_DNA"/>
</dbReference>
<protein>
    <submittedName>
        <fullName evidence="1">Uncharacterized protein</fullName>
    </submittedName>
</protein>